<protein>
    <submittedName>
        <fullName evidence="1">Uncharacterized protein</fullName>
    </submittedName>
</protein>
<keyword evidence="2" id="KW-1185">Reference proteome</keyword>
<name>A0A0Q3Q4M2_AMAAE</name>
<evidence type="ECO:0000313" key="1">
    <source>
        <dbReference type="EMBL" id="KQK83156.1"/>
    </source>
</evidence>
<accession>A0A0Q3Q4M2</accession>
<gene>
    <name evidence="1" type="ORF">AAES_62885</name>
</gene>
<evidence type="ECO:0000313" key="2">
    <source>
        <dbReference type="Proteomes" id="UP000051836"/>
    </source>
</evidence>
<dbReference type="EMBL" id="LMAW01001581">
    <property type="protein sequence ID" value="KQK83156.1"/>
    <property type="molecule type" value="Genomic_DNA"/>
</dbReference>
<sequence>MVRIRNQASLYWQYFDMSYCTFNGHDSPEAEGIAVDERSDFYNNRLWYPTTLPFSPTGNRVWVDMSFLKEQEDVLSGFTQKLINSRSCLDRVSGQRKKTQLGKSES</sequence>
<dbReference type="Proteomes" id="UP000051836">
    <property type="component" value="Unassembled WGS sequence"/>
</dbReference>
<dbReference type="AlphaFoldDB" id="A0A0Q3Q4M2"/>
<reference evidence="1 2" key="1">
    <citation type="submission" date="2015-10" db="EMBL/GenBank/DDBJ databases">
        <authorList>
            <person name="Gilbert D.G."/>
        </authorList>
    </citation>
    <scope>NUCLEOTIDE SEQUENCE [LARGE SCALE GENOMIC DNA]</scope>
    <source>
        <strain evidence="1">FVVF132</strain>
    </source>
</reference>
<organism evidence="1 2">
    <name type="scientific">Amazona aestiva</name>
    <name type="common">Blue-fronted Amazon parrot</name>
    <dbReference type="NCBI Taxonomy" id="12930"/>
    <lineage>
        <taxon>Eukaryota</taxon>
        <taxon>Metazoa</taxon>
        <taxon>Chordata</taxon>
        <taxon>Craniata</taxon>
        <taxon>Vertebrata</taxon>
        <taxon>Euteleostomi</taxon>
        <taxon>Archelosauria</taxon>
        <taxon>Archosauria</taxon>
        <taxon>Dinosauria</taxon>
        <taxon>Saurischia</taxon>
        <taxon>Theropoda</taxon>
        <taxon>Coelurosauria</taxon>
        <taxon>Aves</taxon>
        <taxon>Neognathae</taxon>
        <taxon>Neoaves</taxon>
        <taxon>Telluraves</taxon>
        <taxon>Australaves</taxon>
        <taxon>Psittaciformes</taxon>
        <taxon>Psittacidae</taxon>
        <taxon>Amazona</taxon>
    </lineage>
</organism>
<comment type="caution">
    <text evidence="1">The sequence shown here is derived from an EMBL/GenBank/DDBJ whole genome shotgun (WGS) entry which is preliminary data.</text>
</comment>
<proteinExistence type="predicted"/>